<keyword evidence="6" id="KW-0408">Iron</keyword>
<evidence type="ECO:0000313" key="17">
    <source>
        <dbReference type="Proteomes" id="UP000292087"/>
    </source>
</evidence>
<evidence type="ECO:0000259" key="15">
    <source>
        <dbReference type="Pfam" id="PF07715"/>
    </source>
</evidence>
<dbReference type="GO" id="GO:0009279">
    <property type="term" value="C:cell outer membrane"/>
    <property type="evidence" value="ECO:0007669"/>
    <property type="project" value="UniProtKB-SubCell"/>
</dbReference>
<keyword evidence="5 11" id="KW-0812">Transmembrane</keyword>
<name>A0A4Q8LK23_9GAMM</name>
<reference evidence="16 17" key="1">
    <citation type="submission" date="2019-02" db="EMBL/GenBank/DDBJ databases">
        <title>WGS of Pseudoxanthomonas species novum from clinical isolates.</title>
        <authorList>
            <person name="Bernier A.-M."/>
            <person name="Bernard K."/>
            <person name="Vachon A."/>
        </authorList>
    </citation>
    <scope>NUCLEOTIDE SEQUENCE [LARGE SCALE GENOMIC DNA]</scope>
    <source>
        <strain evidence="16 17">NML140781</strain>
    </source>
</reference>
<dbReference type="Pfam" id="PF00593">
    <property type="entry name" value="TonB_dep_Rec_b-barrel"/>
    <property type="match status" value="1"/>
</dbReference>
<accession>A0A4Q8LK23</accession>
<dbReference type="GO" id="GO:0006826">
    <property type="term" value="P:iron ion transport"/>
    <property type="evidence" value="ECO:0007669"/>
    <property type="project" value="UniProtKB-KW"/>
</dbReference>
<dbReference type="EMBL" id="SHMF01000007">
    <property type="protein sequence ID" value="TAA30580.1"/>
    <property type="molecule type" value="Genomic_DNA"/>
</dbReference>
<evidence type="ECO:0000256" key="11">
    <source>
        <dbReference type="PROSITE-ProRule" id="PRU01360"/>
    </source>
</evidence>
<evidence type="ECO:0000256" key="12">
    <source>
        <dbReference type="RuleBase" id="RU003357"/>
    </source>
</evidence>
<feature type="domain" description="TonB-dependent receptor-like beta-barrel" evidence="14">
    <location>
        <begin position="402"/>
        <end position="841"/>
    </location>
</feature>
<comment type="similarity">
    <text evidence="11 12">Belongs to the TonB-dependent receptor family.</text>
</comment>
<keyword evidence="8 12" id="KW-0798">TonB box</keyword>
<evidence type="ECO:0000313" key="16">
    <source>
        <dbReference type="EMBL" id="TAA30580.1"/>
    </source>
</evidence>
<proteinExistence type="inferred from homology"/>
<evidence type="ECO:0000256" key="4">
    <source>
        <dbReference type="ARBA" id="ARBA00022496"/>
    </source>
</evidence>
<dbReference type="Pfam" id="PF07715">
    <property type="entry name" value="Plug"/>
    <property type="match status" value="1"/>
</dbReference>
<dbReference type="Gene3D" id="2.40.170.20">
    <property type="entry name" value="TonB-dependent receptor, beta-barrel domain"/>
    <property type="match status" value="1"/>
</dbReference>
<dbReference type="CDD" id="cd01347">
    <property type="entry name" value="ligand_gated_channel"/>
    <property type="match status" value="1"/>
</dbReference>
<comment type="caution">
    <text evidence="16">The sequence shown here is derived from an EMBL/GenBank/DDBJ whole genome shotgun (WGS) entry which is preliminary data.</text>
</comment>
<feature type="region of interest" description="Disordered" evidence="13">
    <location>
        <begin position="742"/>
        <end position="764"/>
    </location>
</feature>
<dbReference type="SUPFAM" id="SSF56935">
    <property type="entry name" value="Porins"/>
    <property type="match status" value="1"/>
</dbReference>
<evidence type="ECO:0000256" key="1">
    <source>
        <dbReference type="ARBA" id="ARBA00004571"/>
    </source>
</evidence>
<dbReference type="InterPro" id="IPR039426">
    <property type="entry name" value="TonB-dep_rcpt-like"/>
</dbReference>
<dbReference type="PROSITE" id="PS52016">
    <property type="entry name" value="TONB_DEPENDENT_REC_3"/>
    <property type="match status" value="1"/>
</dbReference>
<dbReference type="PANTHER" id="PTHR32552">
    <property type="entry name" value="FERRICHROME IRON RECEPTOR-RELATED"/>
    <property type="match status" value="1"/>
</dbReference>
<dbReference type="InterPro" id="IPR036942">
    <property type="entry name" value="Beta-barrel_TonB_sf"/>
</dbReference>
<keyword evidence="3 11" id="KW-1134">Transmembrane beta strand</keyword>
<evidence type="ECO:0000256" key="8">
    <source>
        <dbReference type="ARBA" id="ARBA00023077"/>
    </source>
</evidence>
<feature type="region of interest" description="Disordered" evidence="13">
    <location>
        <begin position="72"/>
        <end position="131"/>
    </location>
</feature>
<evidence type="ECO:0000256" key="10">
    <source>
        <dbReference type="ARBA" id="ARBA00023237"/>
    </source>
</evidence>
<evidence type="ECO:0000256" key="13">
    <source>
        <dbReference type="SAM" id="MobiDB-lite"/>
    </source>
</evidence>
<evidence type="ECO:0000256" key="7">
    <source>
        <dbReference type="ARBA" id="ARBA00023065"/>
    </source>
</evidence>
<evidence type="ECO:0000256" key="9">
    <source>
        <dbReference type="ARBA" id="ARBA00023136"/>
    </source>
</evidence>
<evidence type="ECO:0000256" key="3">
    <source>
        <dbReference type="ARBA" id="ARBA00022452"/>
    </source>
</evidence>
<keyword evidence="9 11" id="KW-0472">Membrane</keyword>
<organism evidence="16 17">
    <name type="scientific">Pseudoxanthomonas winnipegensis</name>
    <dbReference type="NCBI Taxonomy" id="2480810"/>
    <lineage>
        <taxon>Bacteria</taxon>
        <taxon>Pseudomonadati</taxon>
        <taxon>Pseudomonadota</taxon>
        <taxon>Gammaproteobacteria</taxon>
        <taxon>Lysobacterales</taxon>
        <taxon>Lysobacteraceae</taxon>
        <taxon>Pseudoxanthomonas</taxon>
    </lineage>
</organism>
<sequence>MRGGAIGDRSRTEPCHVFAAGFFVPAAPAAVEPPRGRPRAGRLRYEQQTPRHVLSTCHHSRNSIGLRIATERDPVSPVPGEGPAARSCGHDGRLGRALQSDECASAHRPTAPYLTGEPMNPKSNRRSGRHAADLAPSQLHRAVLIGLALLAPWSAAAQDTAAADATSPKLLGNVKVTASKMSAASTVQDTPISVQALGQEDFDKTAATDFSDFYHQIDGLSVQDNGPGDKRYVIRGITSNGAGTVGVYLDDVVITGSNEQDGGGQQADVKLFDLDRVEVLKGPQGTTFGSGSLAGTIRYITAQPNTSRFEGKINTSVRATKGADLGYQSDVAINLPIVKDIFAVRVAGFGTELPGWIDSKFEKGINGETSKAGRVSALWTPTDDLSITAMAMQQSTQQDGKSYYNLTGYDGSVISRGSHYNQADLTRNPWDENTHLYNFKLEYAQPYGTFTATASRYDRKTSYSRDASYVAGLYFGLDPETTGRSSLIQPNTRAVNTYEARFASTFSGPVQFLAGLYQQNQNRLFRSVWPYSDASGNPEMGGPTLLERTLQTGLKEQAAFTEVSWAVNDQFDLTVGGRYYKFDLESQPRSITRAGGSPGTGYGLAGSSSDNGFIGKFNASYKFTPDVMGYLQIAQGFRPGGVNDQTAAELANVTIPGGYDADSLINYELGFKTSWLDQRLIFNAAAYYIDWSDIQVTSQATSGTLSFPYTANGGGADVTGFEFQLQAQPTEGLTLGVSGSYNDSKLSKNNPAPSDGNKGDRLPYSPKWTASATADYAFSLASLGEGLEGNIGADYSYTGARATDFNDSVNTYMPLDAYSLLGAHVSVGKGPWTIALSGSNLTNDDTAINYDAVAYGATPWNVYINRPRTFVLSFSYKL</sequence>
<evidence type="ECO:0000256" key="5">
    <source>
        <dbReference type="ARBA" id="ARBA00022692"/>
    </source>
</evidence>
<keyword evidence="2 11" id="KW-0813">Transport</keyword>
<keyword evidence="7" id="KW-0406">Ion transport</keyword>
<feature type="domain" description="TonB-dependent receptor plug" evidence="15">
    <location>
        <begin position="187"/>
        <end position="296"/>
    </location>
</feature>
<dbReference type="Proteomes" id="UP000292087">
    <property type="component" value="Unassembled WGS sequence"/>
</dbReference>
<dbReference type="AlphaFoldDB" id="A0A4Q8LK23"/>
<evidence type="ECO:0000256" key="6">
    <source>
        <dbReference type="ARBA" id="ARBA00023004"/>
    </source>
</evidence>
<evidence type="ECO:0000256" key="2">
    <source>
        <dbReference type="ARBA" id="ARBA00022448"/>
    </source>
</evidence>
<dbReference type="InterPro" id="IPR012910">
    <property type="entry name" value="Plug_dom"/>
</dbReference>
<protein>
    <submittedName>
        <fullName evidence="16">TonB-dependent receptor</fullName>
    </submittedName>
</protein>
<comment type="subcellular location">
    <subcellularLocation>
        <location evidence="1 11">Cell outer membrane</location>
        <topology evidence="1 11">Multi-pass membrane protein</topology>
    </subcellularLocation>
</comment>
<gene>
    <name evidence="16" type="ORF">EA656_19435</name>
</gene>
<keyword evidence="16" id="KW-0675">Receptor</keyword>
<evidence type="ECO:0000259" key="14">
    <source>
        <dbReference type="Pfam" id="PF00593"/>
    </source>
</evidence>
<dbReference type="InterPro" id="IPR000531">
    <property type="entry name" value="Beta-barrel_TonB"/>
</dbReference>
<dbReference type="PANTHER" id="PTHR32552:SF81">
    <property type="entry name" value="TONB-DEPENDENT OUTER MEMBRANE RECEPTOR"/>
    <property type="match status" value="1"/>
</dbReference>
<keyword evidence="4" id="KW-0410">Iron transport</keyword>
<keyword evidence="10 11" id="KW-0998">Cell outer membrane</keyword>
<feature type="compositionally biased region" description="Polar residues" evidence="13">
    <location>
        <begin position="742"/>
        <end position="752"/>
    </location>
</feature>